<dbReference type="EMBL" id="VTPS01000003">
    <property type="protein sequence ID" value="TZE83029.1"/>
    <property type="molecule type" value="Genomic_DNA"/>
</dbReference>
<feature type="transmembrane region" description="Helical" evidence="9">
    <location>
        <begin position="332"/>
        <end position="353"/>
    </location>
</feature>
<dbReference type="Pfam" id="PF02378">
    <property type="entry name" value="PTS_EIIC"/>
    <property type="match status" value="1"/>
</dbReference>
<dbReference type="GO" id="GO:0009401">
    <property type="term" value="P:phosphoenolpyruvate-dependent sugar phosphotransferase system"/>
    <property type="evidence" value="ECO:0007669"/>
    <property type="project" value="InterPro"/>
</dbReference>
<dbReference type="InterPro" id="IPR004796">
    <property type="entry name" value="PTS_IIC_cello"/>
</dbReference>
<dbReference type="Proteomes" id="UP000322976">
    <property type="component" value="Unassembled WGS sequence"/>
</dbReference>
<feature type="transmembrane region" description="Helical" evidence="9">
    <location>
        <begin position="246"/>
        <end position="268"/>
    </location>
</feature>
<dbReference type="InterPro" id="IPR004501">
    <property type="entry name" value="PTS_EIIC_3"/>
</dbReference>
<evidence type="ECO:0000256" key="2">
    <source>
        <dbReference type="ARBA" id="ARBA00022448"/>
    </source>
</evidence>
<proteinExistence type="predicted"/>
<sequence length="421" mass="45828">MESILKWVEEKFMPPMAALANQRHLRAIRDGIVGTLPLIIVGSFFLIIASPPVKSWADAVAPYAGQILIPFRLSVGLMALYATYGIGYSLAKSYDIDPVSGGLLSLAAFIMTNIPQNIKDLGWTLPMGNLGGAGLFVAILMAFFAVEVQRFLYQKNIKITMPEGVPESVARSFEALIPAAVIMIVVWVVRVMLGFDIQKFIMTVFSPLVTAGDTLIGVLVPILLITLLWSAGIHGVSVVGTMARPIWMTLLDANTQAAAAGAAILPHIAPEPFFQWFVWIGGSGATLSLVILMLFSKSKYLRNLGRVAILPGICNINEPVIFGAPIMLNPILAIPFIVGPIVTGIISYLAMYFNLVARPYILAPWTLPAPIGAYLTTGGDWRAIVLCLINIIITGIIYYPFFKAYERQMLAEEESDVQEEV</sequence>
<keyword evidence="5 9" id="KW-0812">Transmembrane</keyword>
<dbReference type="InterPro" id="IPR051088">
    <property type="entry name" value="PTS_Sugar-EIIC/EIIB"/>
</dbReference>
<feature type="transmembrane region" description="Helical" evidence="9">
    <location>
        <begin position="63"/>
        <end position="84"/>
    </location>
</feature>
<dbReference type="InterPro" id="IPR003352">
    <property type="entry name" value="PTS_EIIC"/>
</dbReference>
<evidence type="ECO:0000256" key="8">
    <source>
        <dbReference type="PIRNR" id="PIRNR006351"/>
    </source>
</evidence>
<comment type="function">
    <text evidence="8">The phosphoenolpyruvate-dependent sugar phosphotransferase system (PTS), a major carbohydrate active -transport system, catalyzes the phosphorylation of incoming sugar substrates concomitant with their translocation across the cell membrane.</text>
</comment>
<evidence type="ECO:0000256" key="6">
    <source>
        <dbReference type="ARBA" id="ARBA00022989"/>
    </source>
</evidence>
<reference evidence="11 12" key="1">
    <citation type="submission" date="2019-08" db="EMBL/GenBank/DDBJ databases">
        <title>Calorimonas adulescens gen. nov., sp. nov., an anaerobic thermophilic bacterium from Sakhalin hot spring.</title>
        <authorList>
            <person name="Khomyakova M.A."/>
            <person name="Merkel A.Y."/>
            <person name="Novikov A."/>
            <person name="Bonch-Osmolovskaya E.A."/>
            <person name="Slobodkin A.I."/>
        </authorList>
    </citation>
    <scope>NUCLEOTIDE SEQUENCE [LARGE SCALE GENOMIC DNA]</scope>
    <source>
        <strain evidence="11 12">A05MB</strain>
    </source>
</reference>
<evidence type="ECO:0000256" key="7">
    <source>
        <dbReference type="ARBA" id="ARBA00023136"/>
    </source>
</evidence>
<feature type="transmembrane region" description="Helical" evidence="9">
    <location>
        <begin position="96"/>
        <end position="114"/>
    </location>
</feature>
<keyword evidence="4 8" id="KW-0762">Sugar transport</keyword>
<keyword evidence="12" id="KW-1185">Reference proteome</keyword>
<name>A0A5D8QFN6_9THEO</name>
<feature type="transmembrane region" description="Helical" evidence="9">
    <location>
        <begin position="307"/>
        <end position="326"/>
    </location>
</feature>
<dbReference type="GO" id="GO:0008982">
    <property type="term" value="F:protein-N(PI)-phosphohistidine-sugar phosphotransferase activity"/>
    <property type="evidence" value="ECO:0007669"/>
    <property type="project" value="UniProtKB-UniRule"/>
</dbReference>
<keyword evidence="6 9" id="KW-1133">Transmembrane helix</keyword>
<dbReference type="NCBIfam" id="TIGR00410">
    <property type="entry name" value="lacE"/>
    <property type="match status" value="1"/>
</dbReference>
<feature type="transmembrane region" description="Helical" evidence="9">
    <location>
        <begin position="360"/>
        <end position="377"/>
    </location>
</feature>
<dbReference type="RefSeq" id="WP_149544588.1">
    <property type="nucleotide sequence ID" value="NZ_VTPS01000003.1"/>
</dbReference>
<keyword evidence="7 8" id="KW-0472">Membrane</keyword>
<dbReference type="PANTHER" id="PTHR33989:SF11">
    <property type="entry name" value="LICHENAN PERMEASE IIC COMPONENT"/>
    <property type="match status" value="1"/>
</dbReference>
<feature type="domain" description="PTS EIIC type-3" evidence="10">
    <location>
        <begin position="8"/>
        <end position="401"/>
    </location>
</feature>
<dbReference type="PANTHER" id="PTHR33989">
    <property type="match status" value="1"/>
</dbReference>
<dbReference type="PIRSF" id="PIRSF006351">
    <property type="entry name" value="PTS_EIIC-Cellobiose"/>
    <property type="match status" value="1"/>
</dbReference>
<accession>A0A5D8QFN6</accession>
<dbReference type="GO" id="GO:0005886">
    <property type="term" value="C:plasma membrane"/>
    <property type="evidence" value="ECO:0007669"/>
    <property type="project" value="UniProtKB-SubCell"/>
</dbReference>
<comment type="caution">
    <text evidence="11">The sequence shown here is derived from an EMBL/GenBank/DDBJ whole genome shotgun (WGS) entry which is preliminary data.</text>
</comment>
<feature type="transmembrane region" description="Helical" evidence="9">
    <location>
        <begin position="134"/>
        <end position="153"/>
    </location>
</feature>
<feature type="transmembrane region" description="Helical" evidence="9">
    <location>
        <begin position="173"/>
        <end position="195"/>
    </location>
</feature>
<keyword evidence="2 8" id="KW-0813">Transport</keyword>
<organism evidence="11 12">
    <name type="scientific">Calorimonas adulescens</name>
    <dbReference type="NCBI Taxonomy" id="2606906"/>
    <lineage>
        <taxon>Bacteria</taxon>
        <taxon>Bacillati</taxon>
        <taxon>Bacillota</taxon>
        <taxon>Clostridia</taxon>
        <taxon>Thermoanaerobacterales</taxon>
        <taxon>Thermoanaerobacteraceae</taxon>
        <taxon>Calorimonas</taxon>
    </lineage>
</organism>
<dbReference type="GO" id="GO:1901264">
    <property type="term" value="P:carbohydrate derivative transport"/>
    <property type="evidence" value="ECO:0007669"/>
    <property type="project" value="TreeGrafter"/>
</dbReference>
<gene>
    <name evidence="11" type="ORF">FWJ32_03190</name>
</gene>
<evidence type="ECO:0000256" key="3">
    <source>
        <dbReference type="ARBA" id="ARBA00022475"/>
    </source>
</evidence>
<evidence type="ECO:0000313" key="11">
    <source>
        <dbReference type="EMBL" id="TZE83029.1"/>
    </source>
</evidence>
<feature type="transmembrane region" description="Helical" evidence="9">
    <location>
        <begin position="383"/>
        <end position="402"/>
    </location>
</feature>
<evidence type="ECO:0000256" key="1">
    <source>
        <dbReference type="ARBA" id="ARBA00004651"/>
    </source>
</evidence>
<feature type="transmembrane region" description="Helical" evidence="9">
    <location>
        <begin position="274"/>
        <end position="295"/>
    </location>
</feature>
<dbReference type="AlphaFoldDB" id="A0A5D8QFN6"/>
<feature type="transmembrane region" description="Helical" evidence="9">
    <location>
        <begin position="31"/>
        <end position="51"/>
    </location>
</feature>
<feature type="transmembrane region" description="Helical" evidence="9">
    <location>
        <begin position="215"/>
        <end position="239"/>
    </location>
</feature>
<keyword evidence="3 8" id="KW-1003">Cell membrane</keyword>
<dbReference type="PROSITE" id="PS51105">
    <property type="entry name" value="PTS_EIIC_TYPE_3"/>
    <property type="match status" value="1"/>
</dbReference>
<evidence type="ECO:0000256" key="4">
    <source>
        <dbReference type="ARBA" id="ARBA00022597"/>
    </source>
</evidence>
<evidence type="ECO:0000256" key="9">
    <source>
        <dbReference type="SAM" id="Phobius"/>
    </source>
</evidence>
<evidence type="ECO:0000313" key="12">
    <source>
        <dbReference type="Proteomes" id="UP000322976"/>
    </source>
</evidence>
<evidence type="ECO:0000256" key="5">
    <source>
        <dbReference type="ARBA" id="ARBA00022692"/>
    </source>
</evidence>
<evidence type="ECO:0000259" key="10">
    <source>
        <dbReference type="PROSITE" id="PS51105"/>
    </source>
</evidence>
<protein>
    <recommendedName>
        <fullName evidence="8">Permease IIC component</fullName>
    </recommendedName>
</protein>
<comment type="subcellular location">
    <subcellularLocation>
        <location evidence="1">Cell membrane</location>
        <topology evidence="1">Multi-pass membrane protein</topology>
    </subcellularLocation>
</comment>